<keyword evidence="5 16" id="KW-0813">Transport</keyword>
<feature type="transmembrane region" description="Helical" evidence="16">
    <location>
        <begin position="340"/>
        <end position="362"/>
    </location>
</feature>
<dbReference type="PRINTS" id="PR01437">
    <property type="entry name" value="NUOXDRDTASE4"/>
</dbReference>
<evidence type="ECO:0000259" key="17">
    <source>
        <dbReference type="Pfam" id="PF00361"/>
    </source>
</evidence>
<feature type="domain" description="NADH:ubiquinone oxidoreductase chain 4 N-terminal" evidence="18">
    <location>
        <begin position="1"/>
        <end position="103"/>
    </location>
</feature>
<dbReference type="InterPro" id="IPR010227">
    <property type="entry name" value="NADH_Q_OxRdtase_chainM/4"/>
</dbReference>
<evidence type="ECO:0000256" key="9">
    <source>
        <dbReference type="ARBA" id="ARBA00022982"/>
    </source>
</evidence>
<dbReference type="InterPro" id="IPR001750">
    <property type="entry name" value="ND/Mrp_TM"/>
</dbReference>
<evidence type="ECO:0000256" key="13">
    <source>
        <dbReference type="ARBA" id="ARBA00023128"/>
    </source>
</evidence>
<evidence type="ECO:0000256" key="7">
    <source>
        <dbReference type="ARBA" id="ARBA00022692"/>
    </source>
</evidence>
<reference evidence="19" key="1">
    <citation type="journal article" date="2018" name="Mitochondrial DNA Part B Resour">
        <title>Complete mitochondrial genome sequences of a deep-sea holothurian species of the genus Scotoplanes (Elasipodida: Elpidiidae).</title>
        <authorList>
            <person name="Takano T."/>
            <person name="Ijichi M."/>
            <person name="Itoh H."/>
            <person name="Fukuda H."/>
            <person name="Yoshizawa S."/>
        </authorList>
    </citation>
    <scope>NUCLEOTIDE SEQUENCE</scope>
</reference>
<evidence type="ECO:0000256" key="4">
    <source>
        <dbReference type="ARBA" id="ARBA00021006"/>
    </source>
</evidence>
<accession>A0A3G9GNB1</accession>
<dbReference type="GO" id="GO:0008137">
    <property type="term" value="F:NADH dehydrogenase (ubiquinone) activity"/>
    <property type="evidence" value="ECO:0007669"/>
    <property type="project" value="UniProtKB-UniRule"/>
</dbReference>
<organism evidence="19">
    <name type="scientific">Scotoplanes sp. H8</name>
    <dbReference type="NCBI Taxonomy" id="2302362"/>
    <lineage>
        <taxon>Eukaryota</taxon>
        <taxon>Metazoa</taxon>
        <taxon>Echinodermata</taxon>
        <taxon>Eleutherozoa</taxon>
        <taxon>Echinozoa</taxon>
        <taxon>Holothuroidea</taxon>
        <taxon>Aspidochirotacea</taxon>
        <taxon>Elasipodida</taxon>
        <taxon>Elpidiidae</taxon>
        <taxon>Scotoplanes</taxon>
    </lineage>
</organism>
<sequence length="449" mass="50428">MITLFLISSSSIFILFSNRWNWIIITCIFCLSTFFSINLFSENFSWSSLTNNLGSDTISTPLIILSLWLVPLCLLANNNIKGNSNNKIFLFFIVLISLSLLLTFSSLNLLGFFVFFEATLIPTLLLIINWGSNVERLQAGLYFIFYTLIGSLPLLVSIIIINNEASTLMIPLLNNNNFYSSNNIFSVNIWWILTILAFLIKMPVYGFHLWLPKAHVEAPVAGSMILAAILLKLGGYGLIRLTFLFPNNLFVSNNLVIFCCLGSLLTSLICLRQTDLKSLIAYASVSHMSIVSAGIFINSYWSLNGALILMIAHGLVSSCLFALANIFYERSFTRNIYISRGFYFITSLIPIWWLINCAANLGLPPFPNLIGEILILSSLINWSVILIPIVGLSTVITAAYSLLLFQNFNNNSYINTNTIFSLINAREHFLILFHLLPLIPIIISPFFIN</sequence>
<evidence type="ECO:0000256" key="8">
    <source>
        <dbReference type="ARBA" id="ARBA00022967"/>
    </source>
</evidence>
<feature type="transmembrane region" description="Helical" evidence="16">
    <location>
        <begin position="88"/>
        <end position="104"/>
    </location>
</feature>
<comment type="subcellular location">
    <subcellularLocation>
        <location evidence="1 16">Mitochondrion membrane</location>
        <topology evidence="1 16">Multi-pass membrane protein</topology>
    </subcellularLocation>
</comment>
<evidence type="ECO:0000256" key="5">
    <source>
        <dbReference type="ARBA" id="ARBA00022448"/>
    </source>
</evidence>
<dbReference type="GO" id="GO:0048039">
    <property type="term" value="F:ubiquinone binding"/>
    <property type="evidence" value="ECO:0007669"/>
    <property type="project" value="TreeGrafter"/>
</dbReference>
<comment type="catalytic activity">
    <reaction evidence="15 16">
        <text>a ubiquinone + NADH + 5 H(+)(in) = a ubiquinol + NAD(+) + 4 H(+)(out)</text>
        <dbReference type="Rhea" id="RHEA:29091"/>
        <dbReference type="Rhea" id="RHEA-COMP:9565"/>
        <dbReference type="Rhea" id="RHEA-COMP:9566"/>
        <dbReference type="ChEBI" id="CHEBI:15378"/>
        <dbReference type="ChEBI" id="CHEBI:16389"/>
        <dbReference type="ChEBI" id="CHEBI:17976"/>
        <dbReference type="ChEBI" id="CHEBI:57540"/>
        <dbReference type="ChEBI" id="CHEBI:57945"/>
        <dbReference type="EC" id="7.1.1.2"/>
    </reaction>
</comment>
<feature type="transmembrane region" description="Helical" evidence="16">
    <location>
        <begin position="218"/>
        <end position="239"/>
    </location>
</feature>
<feature type="transmembrane region" description="Helical" evidence="16">
    <location>
        <begin position="20"/>
        <end position="38"/>
    </location>
</feature>
<evidence type="ECO:0000256" key="14">
    <source>
        <dbReference type="ARBA" id="ARBA00023136"/>
    </source>
</evidence>
<feature type="transmembrane region" description="Helical" evidence="16">
    <location>
        <begin position="251"/>
        <end position="272"/>
    </location>
</feature>
<feature type="transmembrane region" description="Helical" evidence="16">
    <location>
        <begin position="58"/>
        <end position="76"/>
    </location>
</feature>
<keyword evidence="6 16" id="KW-0679">Respiratory chain</keyword>
<dbReference type="GO" id="GO:0003954">
    <property type="term" value="F:NADH dehydrogenase activity"/>
    <property type="evidence" value="ECO:0007669"/>
    <property type="project" value="TreeGrafter"/>
</dbReference>
<geneLocation type="mitochondrion" evidence="19"/>
<gene>
    <name evidence="19" type="primary">ND4</name>
</gene>
<feature type="transmembrane region" description="Helical" evidence="16">
    <location>
        <begin position="382"/>
        <end position="408"/>
    </location>
</feature>
<dbReference type="GO" id="GO:0031966">
    <property type="term" value="C:mitochondrial membrane"/>
    <property type="evidence" value="ECO:0007669"/>
    <property type="project" value="UniProtKB-SubCell"/>
</dbReference>
<dbReference type="Pfam" id="PF00361">
    <property type="entry name" value="Proton_antipo_M"/>
    <property type="match status" value="1"/>
</dbReference>
<dbReference type="GO" id="GO:0015990">
    <property type="term" value="P:electron transport coupled proton transport"/>
    <property type="evidence" value="ECO:0007669"/>
    <property type="project" value="TreeGrafter"/>
</dbReference>
<name>A0A3G9GNB1_9ECHN</name>
<feature type="transmembrane region" description="Helical" evidence="16">
    <location>
        <begin position="189"/>
        <end position="211"/>
    </location>
</feature>
<comment type="similarity">
    <text evidence="2 16">Belongs to the complex I subunit 4 family.</text>
</comment>
<dbReference type="InterPro" id="IPR000260">
    <property type="entry name" value="NADH4_N"/>
</dbReference>
<dbReference type="GO" id="GO:0042773">
    <property type="term" value="P:ATP synthesis coupled electron transport"/>
    <property type="evidence" value="ECO:0007669"/>
    <property type="project" value="InterPro"/>
</dbReference>
<dbReference type="InterPro" id="IPR003918">
    <property type="entry name" value="NADH_UbQ_OxRdtase"/>
</dbReference>
<proteinExistence type="inferred from homology"/>
<keyword evidence="11 16" id="KW-0520">NAD</keyword>
<dbReference type="EC" id="7.1.1.2" evidence="3 16"/>
<keyword evidence="8" id="KW-1278">Translocase</keyword>
<evidence type="ECO:0000259" key="18">
    <source>
        <dbReference type="Pfam" id="PF01059"/>
    </source>
</evidence>
<evidence type="ECO:0000313" key="19">
    <source>
        <dbReference type="EMBL" id="BBF98440.1"/>
    </source>
</evidence>
<keyword evidence="13 16" id="KW-0496">Mitochondrion</keyword>
<evidence type="ECO:0000256" key="12">
    <source>
        <dbReference type="ARBA" id="ARBA00023075"/>
    </source>
</evidence>
<feature type="domain" description="NADH:quinone oxidoreductase/Mrp antiporter transmembrane" evidence="17">
    <location>
        <begin position="106"/>
        <end position="397"/>
    </location>
</feature>
<evidence type="ECO:0000256" key="3">
    <source>
        <dbReference type="ARBA" id="ARBA00012944"/>
    </source>
</evidence>
<comment type="function">
    <text evidence="16">Core subunit of the mitochondrial membrane respiratory chain NADH dehydrogenase (Complex I) which catalyzes electron transfer from NADH through the respiratory chain, using ubiquinone as an electron acceptor. Essential for the catalytic activity and assembly of complex I.</text>
</comment>
<dbReference type="EMBL" id="LC416626">
    <property type="protein sequence ID" value="BBF98440.1"/>
    <property type="molecule type" value="Genomic_DNA"/>
</dbReference>
<evidence type="ECO:0000256" key="10">
    <source>
        <dbReference type="ARBA" id="ARBA00022989"/>
    </source>
</evidence>
<evidence type="ECO:0000256" key="11">
    <source>
        <dbReference type="ARBA" id="ARBA00023027"/>
    </source>
</evidence>
<evidence type="ECO:0000256" key="16">
    <source>
        <dbReference type="RuleBase" id="RU003297"/>
    </source>
</evidence>
<evidence type="ECO:0000256" key="6">
    <source>
        <dbReference type="ARBA" id="ARBA00022660"/>
    </source>
</evidence>
<feature type="transmembrane region" description="Helical" evidence="16">
    <location>
        <begin position="140"/>
        <end position="161"/>
    </location>
</feature>
<keyword evidence="7 16" id="KW-0812">Transmembrane</keyword>
<dbReference type="Pfam" id="PF01059">
    <property type="entry name" value="Oxidored_q5_N"/>
    <property type="match status" value="1"/>
</dbReference>
<feature type="transmembrane region" description="Helical" evidence="16">
    <location>
        <begin position="110"/>
        <end position="128"/>
    </location>
</feature>
<evidence type="ECO:0000256" key="1">
    <source>
        <dbReference type="ARBA" id="ARBA00004225"/>
    </source>
</evidence>
<evidence type="ECO:0000256" key="15">
    <source>
        <dbReference type="ARBA" id="ARBA00049551"/>
    </source>
</evidence>
<keyword evidence="14 16" id="KW-0472">Membrane</keyword>
<feature type="transmembrane region" description="Helical" evidence="16">
    <location>
        <begin position="429"/>
        <end position="448"/>
    </location>
</feature>
<protein>
    <recommendedName>
        <fullName evidence="4 16">NADH-ubiquinone oxidoreductase chain 4</fullName>
        <ecNumber evidence="3 16">7.1.1.2</ecNumber>
    </recommendedName>
</protein>
<keyword evidence="9 16" id="KW-0249">Electron transport</keyword>
<dbReference type="PANTHER" id="PTHR43507:SF20">
    <property type="entry name" value="NADH-UBIQUINONE OXIDOREDUCTASE CHAIN 4"/>
    <property type="match status" value="1"/>
</dbReference>
<keyword evidence="12 16" id="KW-0830">Ubiquinone</keyword>
<dbReference type="AlphaFoldDB" id="A0A3G9GNB1"/>
<dbReference type="PANTHER" id="PTHR43507">
    <property type="entry name" value="NADH-UBIQUINONE OXIDOREDUCTASE CHAIN 4"/>
    <property type="match status" value="1"/>
</dbReference>
<dbReference type="NCBIfam" id="TIGR01972">
    <property type="entry name" value="NDH_I_M"/>
    <property type="match status" value="1"/>
</dbReference>
<evidence type="ECO:0000256" key="2">
    <source>
        <dbReference type="ARBA" id="ARBA00009025"/>
    </source>
</evidence>
<feature type="transmembrane region" description="Helical" evidence="16">
    <location>
        <begin position="307"/>
        <end position="328"/>
    </location>
</feature>
<keyword evidence="10 16" id="KW-1133">Transmembrane helix</keyword>
<feature type="transmembrane region" description="Helical" evidence="16">
    <location>
        <begin position="279"/>
        <end position="301"/>
    </location>
</feature>